<dbReference type="SUPFAM" id="SSF54001">
    <property type="entry name" value="Cysteine proteinases"/>
    <property type="match status" value="1"/>
</dbReference>
<dbReference type="Gene3D" id="3.10.620.30">
    <property type="match status" value="1"/>
</dbReference>
<dbReference type="InterPro" id="IPR038765">
    <property type="entry name" value="Papain-like_cys_pep_sf"/>
</dbReference>
<dbReference type="RefSeq" id="WP_002593521.1">
    <property type="nucleotide sequence ID" value="NZ_KB850978.1"/>
</dbReference>
<protein>
    <recommendedName>
        <fullName evidence="2">Transglutaminase-like domain-containing protein</fullName>
    </recommendedName>
</protein>
<proteinExistence type="predicted"/>
<sequence>MKRVHGPCLLILFLCLAIIWSLPACGMNAQAQTQMKDIEFEKRGRHAEEMTGRIPDYEVCGDKMLELIENSEELSEWKDSGVVFGTVEDALSFGRYFYRYIYLGKQEIRMAVGENGDRAVVYVQCDDPHQAAIQHRQTEDRLYDIVAEGAGMAEREKASFFYEWVYSKVEYDTELKRKTVYEAVMEGRSVCWGYVSAYLMLCRMAGMGCEPVYGGGHAWNRVWIDGGWKHCDITWDKSTGLRRWKLVPEAEMEEDPIHRTFLKKMEDSARGEFRQSVSR</sequence>
<evidence type="ECO:0000259" key="2">
    <source>
        <dbReference type="SMART" id="SM00460"/>
    </source>
</evidence>
<comment type="caution">
    <text evidence="3">The sequence shown here is derived from an EMBL/GenBank/DDBJ whole genome shotgun (WGS) entry which is preliminary data.</text>
</comment>
<gene>
    <name evidence="3" type="ORF">HMPREF1090_03324</name>
</gene>
<accession>A0A0E2H996</accession>
<evidence type="ECO:0000313" key="3">
    <source>
        <dbReference type="EMBL" id="ENZ13043.1"/>
    </source>
</evidence>
<keyword evidence="1" id="KW-0732">Signal</keyword>
<dbReference type="SMART" id="SM00460">
    <property type="entry name" value="TGc"/>
    <property type="match status" value="1"/>
</dbReference>
<feature type="signal peptide" evidence="1">
    <location>
        <begin position="1"/>
        <end position="26"/>
    </location>
</feature>
<organism evidence="3 4">
    <name type="scientific">[Clostridium] clostridioforme 90A8</name>
    <dbReference type="NCBI Taxonomy" id="999408"/>
    <lineage>
        <taxon>Bacteria</taxon>
        <taxon>Bacillati</taxon>
        <taxon>Bacillota</taxon>
        <taxon>Clostridia</taxon>
        <taxon>Lachnospirales</taxon>
        <taxon>Lachnospiraceae</taxon>
        <taxon>Enterocloster</taxon>
    </lineage>
</organism>
<feature type="domain" description="Transglutaminase-like" evidence="2">
    <location>
        <begin position="184"/>
        <end position="235"/>
    </location>
</feature>
<dbReference type="Proteomes" id="UP000013085">
    <property type="component" value="Unassembled WGS sequence"/>
</dbReference>
<evidence type="ECO:0000313" key="4">
    <source>
        <dbReference type="Proteomes" id="UP000013085"/>
    </source>
</evidence>
<evidence type="ECO:0000256" key="1">
    <source>
        <dbReference type="SAM" id="SignalP"/>
    </source>
</evidence>
<name>A0A0E2H996_9FIRM</name>
<dbReference type="HOGENOM" id="CLU_092731_0_0_9"/>
<dbReference type="AlphaFoldDB" id="A0A0E2H996"/>
<reference evidence="3 4" key="1">
    <citation type="submission" date="2013-01" db="EMBL/GenBank/DDBJ databases">
        <title>The Genome Sequence of Clostridium clostridioforme 90A8.</title>
        <authorList>
            <consortium name="The Broad Institute Genome Sequencing Platform"/>
            <person name="Earl A."/>
            <person name="Ward D."/>
            <person name="Feldgarden M."/>
            <person name="Gevers D."/>
            <person name="Courvalin P."/>
            <person name="Lambert T."/>
            <person name="Walker B."/>
            <person name="Young S.K."/>
            <person name="Zeng Q."/>
            <person name="Gargeya S."/>
            <person name="Fitzgerald M."/>
            <person name="Haas B."/>
            <person name="Abouelleil A."/>
            <person name="Alvarado L."/>
            <person name="Arachchi H.M."/>
            <person name="Berlin A.M."/>
            <person name="Chapman S.B."/>
            <person name="Dewar J."/>
            <person name="Goldberg J."/>
            <person name="Griggs A."/>
            <person name="Gujja S."/>
            <person name="Hansen M."/>
            <person name="Howarth C."/>
            <person name="Imamovic A."/>
            <person name="Larimer J."/>
            <person name="McCowan C."/>
            <person name="Murphy C."/>
            <person name="Neiman D."/>
            <person name="Pearson M."/>
            <person name="Priest M."/>
            <person name="Roberts A."/>
            <person name="Saif S."/>
            <person name="Shea T."/>
            <person name="Sisk P."/>
            <person name="Sykes S."/>
            <person name="Wortman J."/>
            <person name="Nusbaum C."/>
            <person name="Birren B."/>
        </authorList>
    </citation>
    <scope>NUCLEOTIDE SEQUENCE [LARGE SCALE GENOMIC DNA]</scope>
    <source>
        <strain evidence="3 4">90A8</strain>
    </source>
</reference>
<dbReference type="InterPro" id="IPR002931">
    <property type="entry name" value="Transglutaminase-like"/>
</dbReference>
<feature type="chain" id="PRO_5038653534" description="Transglutaminase-like domain-containing protein" evidence="1">
    <location>
        <begin position="27"/>
        <end position="279"/>
    </location>
</feature>
<dbReference type="Pfam" id="PF01841">
    <property type="entry name" value="Transglut_core"/>
    <property type="match status" value="1"/>
</dbReference>
<dbReference type="EMBL" id="AGYR01000036">
    <property type="protein sequence ID" value="ENZ13043.1"/>
    <property type="molecule type" value="Genomic_DNA"/>
</dbReference>
<dbReference type="PATRIC" id="fig|999408.3.peg.3598"/>